<name>A0A8X6G4F4_TRICU</name>
<dbReference type="Proteomes" id="UP000887116">
    <property type="component" value="Unassembled WGS sequence"/>
</dbReference>
<sequence>MVSCRFNFWQQFGSDSKTGYVYDMSIYSGKETDEIQGTLGEQVVSKLTETTRRKDVMLSFDRFFASVHLMETLKFSAVGTCIKTRKDVLNFATKLRKRGEAEFPITKNGTMWAR</sequence>
<keyword evidence="3" id="KW-1185">Reference proteome</keyword>
<dbReference type="AlphaFoldDB" id="A0A8X6G4F4"/>
<evidence type="ECO:0000259" key="1">
    <source>
        <dbReference type="Pfam" id="PF13843"/>
    </source>
</evidence>
<evidence type="ECO:0000313" key="2">
    <source>
        <dbReference type="EMBL" id="GFQ94124.1"/>
    </source>
</evidence>
<gene>
    <name evidence="2" type="primary">X975_02790</name>
    <name evidence="2" type="ORF">TNCT_123011</name>
</gene>
<comment type="caution">
    <text evidence="2">The sequence shown here is derived from an EMBL/GenBank/DDBJ whole genome shotgun (WGS) entry which is preliminary data.</text>
</comment>
<evidence type="ECO:0000313" key="3">
    <source>
        <dbReference type="Proteomes" id="UP000887116"/>
    </source>
</evidence>
<dbReference type="InterPro" id="IPR029526">
    <property type="entry name" value="PGBD"/>
</dbReference>
<organism evidence="2 3">
    <name type="scientific">Trichonephila clavata</name>
    <name type="common">Joro spider</name>
    <name type="synonym">Nephila clavata</name>
    <dbReference type="NCBI Taxonomy" id="2740835"/>
    <lineage>
        <taxon>Eukaryota</taxon>
        <taxon>Metazoa</taxon>
        <taxon>Ecdysozoa</taxon>
        <taxon>Arthropoda</taxon>
        <taxon>Chelicerata</taxon>
        <taxon>Arachnida</taxon>
        <taxon>Araneae</taxon>
        <taxon>Araneomorphae</taxon>
        <taxon>Entelegynae</taxon>
        <taxon>Araneoidea</taxon>
        <taxon>Nephilidae</taxon>
        <taxon>Trichonephila</taxon>
    </lineage>
</organism>
<accession>A0A8X6G4F4</accession>
<feature type="domain" description="PiggyBac transposable element-derived protein" evidence="1">
    <location>
        <begin position="5"/>
        <end position="87"/>
    </location>
</feature>
<protein>
    <submittedName>
        <fullName evidence="2">PiggyBac transposable element-derived protein 4</fullName>
    </submittedName>
</protein>
<dbReference type="EMBL" id="BMAO01004364">
    <property type="protein sequence ID" value="GFQ94124.1"/>
    <property type="molecule type" value="Genomic_DNA"/>
</dbReference>
<reference evidence="2" key="1">
    <citation type="submission" date="2020-07" db="EMBL/GenBank/DDBJ databases">
        <title>Multicomponent nature underlies the extraordinary mechanical properties of spider dragline silk.</title>
        <authorList>
            <person name="Kono N."/>
            <person name="Nakamura H."/>
            <person name="Mori M."/>
            <person name="Yoshida Y."/>
            <person name="Ohtoshi R."/>
            <person name="Malay A.D."/>
            <person name="Moran D.A.P."/>
            <person name="Tomita M."/>
            <person name="Numata K."/>
            <person name="Arakawa K."/>
        </authorList>
    </citation>
    <scope>NUCLEOTIDE SEQUENCE</scope>
</reference>
<dbReference type="Pfam" id="PF13843">
    <property type="entry name" value="DDE_Tnp_1_7"/>
    <property type="match status" value="1"/>
</dbReference>
<dbReference type="OrthoDB" id="118105at2759"/>
<proteinExistence type="predicted"/>